<dbReference type="SUPFAM" id="SSF53850">
    <property type="entry name" value="Periplasmic binding protein-like II"/>
    <property type="match status" value="1"/>
</dbReference>
<comment type="caution">
    <text evidence="6">The sequence shown here is derived from an EMBL/GenBank/DDBJ whole genome shotgun (WGS) entry which is preliminary data.</text>
</comment>
<dbReference type="RefSeq" id="WP_161098714.1">
    <property type="nucleotide sequence ID" value="NZ_WWCW01000091.1"/>
</dbReference>
<evidence type="ECO:0000256" key="4">
    <source>
        <dbReference type="ARBA" id="ARBA00023163"/>
    </source>
</evidence>
<dbReference type="InterPro" id="IPR000847">
    <property type="entry name" value="LysR_HTH_N"/>
</dbReference>
<evidence type="ECO:0000259" key="5">
    <source>
        <dbReference type="PROSITE" id="PS50931"/>
    </source>
</evidence>
<dbReference type="InterPro" id="IPR058163">
    <property type="entry name" value="LysR-type_TF_proteobact-type"/>
</dbReference>
<evidence type="ECO:0000256" key="1">
    <source>
        <dbReference type="ARBA" id="ARBA00009437"/>
    </source>
</evidence>
<dbReference type="PANTHER" id="PTHR30537:SF66">
    <property type="entry name" value="IRON-REGULATED VIRULENCE REGULATORY PROTEIN IRGB"/>
    <property type="match status" value="1"/>
</dbReference>
<dbReference type="PANTHER" id="PTHR30537">
    <property type="entry name" value="HTH-TYPE TRANSCRIPTIONAL REGULATOR"/>
    <property type="match status" value="1"/>
</dbReference>
<dbReference type="AlphaFoldDB" id="A0A845GAM5"/>
<keyword evidence="4" id="KW-0804">Transcription</keyword>
<sequence>MADLSTVNLNRLITFVAVVDAGSLTAAAERLGLAKSMVSKHMQLLEAEVGVALLLRSTRKLSLTEAGRAFYESSRQLLQQAEQAIEQARSGRAIPQGTLRVAAPIDYGVAVVAPVLSTLRLRYPALKVELVCGDSLIDLIAEGIDVTVRLGKLADSGHMAARVGRVVRLLVASPDFVARHGMPADPQALAPLPYISLTVLRQPNAFTLVDQAGNHNEVRMRNIVFSTNTAPACRAAALAGDGVLRATWFSVKEDVAAGRLLRLLPEWSLPEGDIHAVFPATPHLPQKVRVFIDALKEAAGD</sequence>
<name>A0A845GAM5_9BURK</name>
<evidence type="ECO:0000313" key="7">
    <source>
        <dbReference type="Proteomes" id="UP000470302"/>
    </source>
</evidence>
<dbReference type="Pfam" id="PF00126">
    <property type="entry name" value="HTH_1"/>
    <property type="match status" value="1"/>
</dbReference>
<dbReference type="InterPro" id="IPR005119">
    <property type="entry name" value="LysR_subst-bd"/>
</dbReference>
<dbReference type="GO" id="GO:0043565">
    <property type="term" value="F:sequence-specific DNA binding"/>
    <property type="evidence" value="ECO:0007669"/>
    <property type="project" value="TreeGrafter"/>
</dbReference>
<keyword evidence="2" id="KW-0805">Transcription regulation</keyword>
<evidence type="ECO:0000256" key="2">
    <source>
        <dbReference type="ARBA" id="ARBA00023015"/>
    </source>
</evidence>
<organism evidence="6 7">
    <name type="scientific">Duganella vulcania</name>
    <dbReference type="NCBI Taxonomy" id="2692166"/>
    <lineage>
        <taxon>Bacteria</taxon>
        <taxon>Pseudomonadati</taxon>
        <taxon>Pseudomonadota</taxon>
        <taxon>Betaproteobacteria</taxon>
        <taxon>Burkholderiales</taxon>
        <taxon>Oxalobacteraceae</taxon>
        <taxon>Telluria group</taxon>
        <taxon>Duganella</taxon>
    </lineage>
</organism>
<dbReference type="FunFam" id="1.10.10.10:FF:000001">
    <property type="entry name" value="LysR family transcriptional regulator"/>
    <property type="match status" value="1"/>
</dbReference>
<dbReference type="GO" id="GO:0006351">
    <property type="term" value="P:DNA-templated transcription"/>
    <property type="evidence" value="ECO:0007669"/>
    <property type="project" value="TreeGrafter"/>
</dbReference>
<dbReference type="SUPFAM" id="SSF46785">
    <property type="entry name" value="Winged helix' DNA-binding domain"/>
    <property type="match status" value="1"/>
</dbReference>
<feature type="domain" description="HTH lysR-type" evidence="5">
    <location>
        <begin position="7"/>
        <end position="64"/>
    </location>
</feature>
<dbReference type="Proteomes" id="UP000470302">
    <property type="component" value="Unassembled WGS sequence"/>
</dbReference>
<reference evidence="6 7" key="1">
    <citation type="submission" date="2020-01" db="EMBL/GenBank/DDBJ databases">
        <title>Novel species isolated from a subtropical stream in China.</title>
        <authorList>
            <person name="Lu H."/>
        </authorList>
    </citation>
    <scope>NUCLEOTIDE SEQUENCE [LARGE SCALE GENOMIC DNA]</scope>
    <source>
        <strain evidence="6 7">FT82W</strain>
    </source>
</reference>
<dbReference type="Pfam" id="PF03466">
    <property type="entry name" value="LysR_substrate"/>
    <property type="match status" value="1"/>
</dbReference>
<dbReference type="GO" id="GO:0003700">
    <property type="term" value="F:DNA-binding transcription factor activity"/>
    <property type="evidence" value="ECO:0007669"/>
    <property type="project" value="InterPro"/>
</dbReference>
<dbReference type="PROSITE" id="PS50931">
    <property type="entry name" value="HTH_LYSR"/>
    <property type="match status" value="1"/>
</dbReference>
<keyword evidence="3" id="KW-0238">DNA-binding</keyword>
<protein>
    <submittedName>
        <fullName evidence="6">LysR family transcriptional regulator</fullName>
    </submittedName>
</protein>
<evidence type="ECO:0000313" key="6">
    <source>
        <dbReference type="EMBL" id="MYM89849.1"/>
    </source>
</evidence>
<proteinExistence type="inferred from homology"/>
<dbReference type="Gene3D" id="3.40.190.290">
    <property type="match status" value="1"/>
</dbReference>
<evidence type="ECO:0000256" key="3">
    <source>
        <dbReference type="ARBA" id="ARBA00023125"/>
    </source>
</evidence>
<dbReference type="CDD" id="cd08422">
    <property type="entry name" value="PBP2_CrgA_like"/>
    <property type="match status" value="1"/>
</dbReference>
<accession>A0A845GAM5</accession>
<dbReference type="Gene3D" id="1.10.10.10">
    <property type="entry name" value="Winged helix-like DNA-binding domain superfamily/Winged helix DNA-binding domain"/>
    <property type="match status" value="1"/>
</dbReference>
<dbReference type="InterPro" id="IPR036390">
    <property type="entry name" value="WH_DNA-bd_sf"/>
</dbReference>
<comment type="similarity">
    <text evidence="1">Belongs to the LysR transcriptional regulatory family.</text>
</comment>
<gene>
    <name evidence="6" type="ORF">GTP91_22045</name>
</gene>
<dbReference type="InterPro" id="IPR036388">
    <property type="entry name" value="WH-like_DNA-bd_sf"/>
</dbReference>
<dbReference type="EMBL" id="WWCW01000091">
    <property type="protein sequence ID" value="MYM89849.1"/>
    <property type="molecule type" value="Genomic_DNA"/>
</dbReference>